<name>A0A5C4LB02_9HYPH</name>
<dbReference type="PANTHER" id="PTHR46796">
    <property type="entry name" value="HTH-TYPE TRANSCRIPTIONAL ACTIVATOR RHAS-RELATED"/>
    <property type="match status" value="1"/>
</dbReference>
<proteinExistence type="predicted"/>
<evidence type="ECO:0000256" key="1">
    <source>
        <dbReference type="ARBA" id="ARBA00023015"/>
    </source>
</evidence>
<evidence type="ECO:0000259" key="5">
    <source>
        <dbReference type="PROSITE" id="PS01124"/>
    </source>
</evidence>
<dbReference type="AlphaFoldDB" id="A0A5C4LB02"/>
<dbReference type="GO" id="GO:0043565">
    <property type="term" value="F:sequence-specific DNA binding"/>
    <property type="evidence" value="ECO:0007669"/>
    <property type="project" value="InterPro"/>
</dbReference>
<feature type="domain" description="HTH araC/xylS-type" evidence="5">
    <location>
        <begin position="221"/>
        <end position="322"/>
    </location>
</feature>
<dbReference type="SMART" id="SM00342">
    <property type="entry name" value="HTH_ARAC"/>
    <property type="match status" value="1"/>
</dbReference>
<comment type="caution">
    <text evidence="6">The sequence shown here is derived from an EMBL/GenBank/DDBJ whole genome shotgun (WGS) entry which is preliminary data.</text>
</comment>
<dbReference type="PANTHER" id="PTHR46796:SF6">
    <property type="entry name" value="ARAC SUBFAMILY"/>
    <property type="match status" value="1"/>
</dbReference>
<keyword evidence="2" id="KW-0238">DNA-binding</keyword>
<dbReference type="Gene3D" id="1.10.10.60">
    <property type="entry name" value="Homeodomain-like"/>
    <property type="match status" value="1"/>
</dbReference>
<dbReference type="SUPFAM" id="SSF46689">
    <property type="entry name" value="Homeodomain-like"/>
    <property type="match status" value="1"/>
</dbReference>
<accession>A0A5C4LB02</accession>
<dbReference type="InterPro" id="IPR050204">
    <property type="entry name" value="AraC_XylS_family_regulators"/>
</dbReference>
<evidence type="ECO:0000256" key="2">
    <source>
        <dbReference type="ARBA" id="ARBA00023125"/>
    </source>
</evidence>
<dbReference type="InterPro" id="IPR009057">
    <property type="entry name" value="Homeodomain-like_sf"/>
</dbReference>
<keyword evidence="3" id="KW-0804">Transcription</keyword>
<keyword evidence="1" id="KW-0805">Transcription regulation</keyword>
<evidence type="ECO:0000313" key="6">
    <source>
        <dbReference type="EMBL" id="TNC09917.1"/>
    </source>
</evidence>
<evidence type="ECO:0000256" key="3">
    <source>
        <dbReference type="ARBA" id="ARBA00023163"/>
    </source>
</evidence>
<keyword evidence="7" id="KW-1185">Reference proteome</keyword>
<dbReference type="InterPro" id="IPR018060">
    <property type="entry name" value="HTH_AraC"/>
</dbReference>
<dbReference type="InterPro" id="IPR035418">
    <property type="entry name" value="AraC-bd_2"/>
</dbReference>
<organism evidence="6 7">
    <name type="scientific">Methylobacterium terricola</name>
    <dbReference type="NCBI Taxonomy" id="2583531"/>
    <lineage>
        <taxon>Bacteria</taxon>
        <taxon>Pseudomonadati</taxon>
        <taxon>Pseudomonadota</taxon>
        <taxon>Alphaproteobacteria</taxon>
        <taxon>Hyphomicrobiales</taxon>
        <taxon>Methylobacteriaceae</taxon>
        <taxon>Methylobacterium</taxon>
    </lineage>
</organism>
<dbReference type="EMBL" id="VDDA01000015">
    <property type="protein sequence ID" value="TNC09917.1"/>
    <property type="molecule type" value="Genomic_DNA"/>
</dbReference>
<dbReference type="OrthoDB" id="7904253at2"/>
<protein>
    <submittedName>
        <fullName evidence="6">Helix-turn-helix domain-containing protein</fullName>
    </submittedName>
</protein>
<dbReference type="Pfam" id="PF12833">
    <property type="entry name" value="HTH_18"/>
    <property type="match status" value="1"/>
</dbReference>
<evidence type="ECO:0000313" key="7">
    <source>
        <dbReference type="Proteomes" id="UP000305267"/>
    </source>
</evidence>
<dbReference type="PROSITE" id="PS01124">
    <property type="entry name" value="HTH_ARAC_FAMILY_2"/>
    <property type="match status" value="1"/>
</dbReference>
<dbReference type="Proteomes" id="UP000305267">
    <property type="component" value="Unassembled WGS sequence"/>
</dbReference>
<evidence type="ECO:0000256" key="4">
    <source>
        <dbReference type="SAM" id="MobiDB-lite"/>
    </source>
</evidence>
<reference evidence="6 7" key="1">
    <citation type="submission" date="2019-06" db="EMBL/GenBank/DDBJ databases">
        <title>Genome of Methylobacterium sp. 17Sr1-39.</title>
        <authorList>
            <person name="Seo T."/>
        </authorList>
    </citation>
    <scope>NUCLEOTIDE SEQUENCE [LARGE SCALE GENOMIC DNA]</scope>
    <source>
        <strain evidence="6 7">17Sr1-39</strain>
    </source>
</reference>
<sequence length="345" mass="37499">MAAVAVEDPPMTSDIPVDRFVSNDDPAESWKSWKEHIDPVFEVGSLPDTHVGPSVTMQSYNLGTVLVGEISAPAQTLERTSRKAAVQGLDHVLIQFYENGSSLIRTDRSEVTVRPSDFVVYDLSQSVMVSSSAVTATNILLPRALLGNRSGLVSALHGSVFNTTQDKGAELFAFYLRRLVASCDGLNAHQAPNLAEAAASLCATALPSWAVDGVAERRVSLKVRAFIQDNLGVPELGPEMICARFGLSRATLYRQFAADDGVQNYIRNRRLSQAMRLLTEPAEDGRPRISSVAYAAGFSDERSFSRAFKRRFGCLPRDAAAERAAGSPRVQPDDTLGDWIQQLGL</sequence>
<dbReference type="GO" id="GO:0003700">
    <property type="term" value="F:DNA-binding transcription factor activity"/>
    <property type="evidence" value="ECO:0007669"/>
    <property type="project" value="InterPro"/>
</dbReference>
<gene>
    <name evidence="6" type="ORF">FF100_25350</name>
</gene>
<dbReference type="Pfam" id="PF14525">
    <property type="entry name" value="AraC_binding_2"/>
    <property type="match status" value="1"/>
</dbReference>
<feature type="region of interest" description="Disordered" evidence="4">
    <location>
        <begin position="1"/>
        <end position="20"/>
    </location>
</feature>